<dbReference type="Pfam" id="PF00990">
    <property type="entry name" value="GGDEF"/>
    <property type="match status" value="1"/>
</dbReference>
<dbReference type="EMBL" id="FNVG01000004">
    <property type="protein sequence ID" value="SEF81779.1"/>
    <property type="molecule type" value="Genomic_DNA"/>
</dbReference>
<comment type="catalytic activity">
    <reaction evidence="3">
        <text>2 GTP = 3',3'-c-di-GMP + 2 diphosphate</text>
        <dbReference type="Rhea" id="RHEA:24898"/>
        <dbReference type="ChEBI" id="CHEBI:33019"/>
        <dbReference type="ChEBI" id="CHEBI:37565"/>
        <dbReference type="ChEBI" id="CHEBI:58805"/>
        <dbReference type="EC" id="2.7.7.65"/>
    </reaction>
</comment>
<dbReference type="OrthoDB" id="9803824at2"/>
<keyword evidence="4" id="KW-0472">Membrane</keyword>
<organism evidence="6 7">
    <name type="scientific">Vibrio hangzhouensis</name>
    <dbReference type="NCBI Taxonomy" id="462991"/>
    <lineage>
        <taxon>Bacteria</taxon>
        <taxon>Pseudomonadati</taxon>
        <taxon>Pseudomonadota</taxon>
        <taxon>Gammaproteobacteria</taxon>
        <taxon>Vibrionales</taxon>
        <taxon>Vibrionaceae</taxon>
        <taxon>Vibrio</taxon>
    </lineage>
</organism>
<dbReference type="InterPro" id="IPR043128">
    <property type="entry name" value="Rev_trsase/Diguanyl_cyclase"/>
</dbReference>
<proteinExistence type="predicted"/>
<dbReference type="GO" id="GO:0052621">
    <property type="term" value="F:diguanylate cyclase activity"/>
    <property type="evidence" value="ECO:0007669"/>
    <property type="project" value="UniProtKB-EC"/>
</dbReference>
<evidence type="ECO:0000313" key="6">
    <source>
        <dbReference type="EMBL" id="SEF81779.1"/>
    </source>
</evidence>
<name>A0A1H5V396_9VIBR</name>
<dbReference type="PANTHER" id="PTHR45138:SF9">
    <property type="entry name" value="DIGUANYLATE CYCLASE DGCM-RELATED"/>
    <property type="match status" value="1"/>
</dbReference>
<dbReference type="InterPro" id="IPR029787">
    <property type="entry name" value="Nucleotide_cyclase"/>
</dbReference>
<feature type="transmembrane region" description="Helical" evidence="4">
    <location>
        <begin position="68"/>
        <end position="89"/>
    </location>
</feature>
<evidence type="ECO:0000256" key="3">
    <source>
        <dbReference type="ARBA" id="ARBA00034247"/>
    </source>
</evidence>
<evidence type="ECO:0000259" key="5">
    <source>
        <dbReference type="PROSITE" id="PS50887"/>
    </source>
</evidence>
<dbReference type="EC" id="2.7.7.65" evidence="2"/>
<dbReference type="SUPFAM" id="SSF55073">
    <property type="entry name" value="Nucleotide cyclase"/>
    <property type="match status" value="1"/>
</dbReference>
<keyword evidence="4" id="KW-1133">Transmembrane helix</keyword>
<feature type="transmembrane region" description="Helical" evidence="4">
    <location>
        <begin position="96"/>
        <end position="116"/>
    </location>
</feature>
<dbReference type="FunFam" id="3.30.70.270:FF:000001">
    <property type="entry name" value="Diguanylate cyclase domain protein"/>
    <property type="match status" value="1"/>
</dbReference>
<dbReference type="Gene3D" id="3.30.70.270">
    <property type="match status" value="1"/>
</dbReference>
<comment type="cofactor">
    <cofactor evidence="1">
        <name>Mg(2+)</name>
        <dbReference type="ChEBI" id="CHEBI:18420"/>
    </cofactor>
</comment>
<dbReference type="SMART" id="SM00267">
    <property type="entry name" value="GGDEF"/>
    <property type="match status" value="1"/>
</dbReference>
<gene>
    <name evidence="6" type="ORF">SAMN04488244_10429</name>
</gene>
<reference evidence="7" key="1">
    <citation type="submission" date="2016-10" db="EMBL/GenBank/DDBJ databases">
        <authorList>
            <person name="Varghese N."/>
            <person name="Submissions S."/>
        </authorList>
    </citation>
    <scope>NUCLEOTIDE SEQUENCE [LARGE SCALE GENOMIC DNA]</scope>
    <source>
        <strain evidence="7">CGMCC 1.7062</strain>
    </source>
</reference>
<dbReference type="PANTHER" id="PTHR45138">
    <property type="entry name" value="REGULATORY COMPONENTS OF SENSORY TRANSDUCTION SYSTEM"/>
    <property type="match status" value="1"/>
</dbReference>
<protein>
    <recommendedName>
        <fullName evidence="2">diguanylate cyclase</fullName>
        <ecNumber evidence="2">2.7.7.65</ecNumber>
    </recommendedName>
</protein>
<dbReference type="InterPro" id="IPR000160">
    <property type="entry name" value="GGDEF_dom"/>
</dbReference>
<dbReference type="NCBIfam" id="TIGR00254">
    <property type="entry name" value="GGDEF"/>
    <property type="match status" value="1"/>
</dbReference>
<feature type="transmembrane region" description="Helical" evidence="4">
    <location>
        <begin position="41"/>
        <end position="62"/>
    </location>
</feature>
<dbReference type="Proteomes" id="UP000236721">
    <property type="component" value="Unassembled WGS sequence"/>
</dbReference>
<dbReference type="AlphaFoldDB" id="A0A1H5V396"/>
<feature type="transmembrane region" description="Helical" evidence="4">
    <location>
        <begin position="122"/>
        <end position="144"/>
    </location>
</feature>
<evidence type="ECO:0000313" key="7">
    <source>
        <dbReference type="Proteomes" id="UP000236721"/>
    </source>
</evidence>
<evidence type="ECO:0000256" key="1">
    <source>
        <dbReference type="ARBA" id="ARBA00001946"/>
    </source>
</evidence>
<evidence type="ECO:0000256" key="2">
    <source>
        <dbReference type="ARBA" id="ARBA00012528"/>
    </source>
</evidence>
<keyword evidence="4" id="KW-0812">Transmembrane</keyword>
<keyword evidence="7" id="KW-1185">Reference proteome</keyword>
<feature type="transmembrane region" description="Helical" evidence="4">
    <location>
        <begin position="12"/>
        <end position="29"/>
    </location>
</feature>
<feature type="transmembrane region" description="Helical" evidence="4">
    <location>
        <begin position="156"/>
        <end position="174"/>
    </location>
</feature>
<dbReference type="CDD" id="cd01949">
    <property type="entry name" value="GGDEF"/>
    <property type="match status" value="1"/>
</dbReference>
<feature type="transmembrane region" description="Helical" evidence="4">
    <location>
        <begin position="194"/>
        <end position="214"/>
    </location>
</feature>
<accession>A0A1H5V396</accession>
<dbReference type="PROSITE" id="PS50887">
    <property type="entry name" value="GGDEF"/>
    <property type="match status" value="1"/>
</dbReference>
<feature type="domain" description="GGDEF" evidence="5">
    <location>
        <begin position="256"/>
        <end position="387"/>
    </location>
</feature>
<dbReference type="InterPro" id="IPR050469">
    <property type="entry name" value="Diguanylate_Cyclase"/>
</dbReference>
<sequence length="395" mass="44963">MDAFSLDMRTLNFVMVLFSCVYCVGLLLYQRTQQRIHGLRMFAFALLAMGVGPLLISFRGVAPDWMSIVAANMLIAFAFHMILHSLCTFRGFHYRYSYFTLALTPLLFGGFVYFTYFQPSVVSRVIMSATFLAIISLFSVLAVIKGKKPDLKLAINMMRVTFILYGGFMVYRLFYTLAGEEITQFMSAGVVHQLTFLFSIFLMVSISFSMLWLINARQLQSINALSYNDSLTQLKNRRALERFVESTISDIPRSQAKLSVIMLDIDRFKFINDEYGHVIGDRVIQAVASTVGETVHVPESTFRFGGDEIMVVLKNTDLDKARQVAEKLRTNVEQRIRVQGLDIKPTCSFGVAEIRENDTWDSLVARADKALYQAKKDGRNLVRTFHDALESRYLA</sequence>
<dbReference type="RefSeq" id="WP_160111332.1">
    <property type="nucleotide sequence ID" value="NZ_FNVG01000004.1"/>
</dbReference>
<evidence type="ECO:0000256" key="4">
    <source>
        <dbReference type="SAM" id="Phobius"/>
    </source>
</evidence>